<dbReference type="Proteomes" id="UP000606786">
    <property type="component" value="Unassembled WGS sequence"/>
</dbReference>
<keyword evidence="1" id="KW-0472">Membrane</keyword>
<feature type="transmembrane region" description="Helical" evidence="1">
    <location>
        <begin position="59"/>
        <end position="77"/>
    </location>
</feature>
<proteinExistence type="predicted"/>
<name>A0A811V4W3_CERCA</name>
<dbReference type="EMBL" id="CAJHJT010000034">
    <property type="protein sequence ID" value="CAD7005578.1"/>
    <property type="molecule type" value="Genomic_DNA"/>
</dbReference>
<reference evidence="2" key="1">
    <citation type="submission" date="2020-11" db="EMBL/GenBank/DDBJ databases">
        <authorList>
            <person name="Whitehead M."/>
        </authorList>
    </citation>
    <scope>NUCLEOTIDE SEQUENCE</scope>
    <source>
        <strain evidence="2">EGII</strain>
    </source>
</reference>
<organism evidence="2 3">
    <name type="scientific">Ceratitis capitata</name>
    <name type="common">Mediterranean fruit fly</name>
    <name type="synonym">Tephritis capitata</name>
    <dbReference type="NCBI Taxonomy" id="7213"/>
    <lineage>
        <taxon>Eukaryota</taxon>
        <taxon>Metazoa</taxon>
        <taxon>Ecdysozoa</taxon>
        <taxon>Arthropoda</taxon>
        <taxon>Hexapoda</taxon>
        <taxon>Insecta</taxon>
        <taxon>Pterygota</taxon>
        <taxon>Neoptera</taxon>
        <taxon>Endopterygota</taxon>
        <taxon>Diptera</taxon>
        <taxon>Brachycera</taxon>
        <taxon>Muscomorpha</taxon>
        <taxon>Tephritoidea</taxon>
        <taxon>Tephritidae</taxon>
        <taxon>Ceratitis</taxon>
        <taxon>Ceratitis</taxon>
    </lineage>
</organism>
<keyword evidence="1" id="KW-0812">Transmembrane</keyword>
<sequence>MRSCCKTVTQTAALQQKKNILKETGKSATSGNGLLLLLFVAGMDRAGSTTKRASTSRSTVALALAMAGGWWLLRAWMGGYAPQDIHTYTYENHVCRKGISICLSCDSSRDKHTKHSQQQSMKSYICSHIHVHKYATVLHGDLLLHFFSFVLVLPFALITKLLVMNRLFPSSTTTTKTDPDDYGKDIL</sequence>
<feature type="transmembrane region" description="Helical" evidence="1">
    <location>
        <begin position="142"/>
        <end position="163"/>
    </location>
</feature>
<evidence type="ECO:0000313" key="2">
    <source>
        <dbReference type="EMBL" id="CAD7005578.1"/>
    </source>
</evidence>
<protein>
    <submittedName>
        <fullName evidence="2">(Mediterranean fruit fly) hypothetical protein</fullName>
    </submittedName>
</protein>
<keyword evidence="3" id="KW-1185">Reference proteome</keyword>
<accession>A0A811V4W3</accession>
<evidence type="ECO:0000256" key="1">
    <source>
        <dbReference type="SAM" id="Phobius"/>
    </source>
</evidence>
<dbReference type="AlphaFoldDB" id="A0A811V4W3"/>
<comment type="caution">
    <text evidence="2">The sequence shown here is derived from an EMBL/GenBank/DDBJ whole genome shotgun (WGS) entry which is preliminary data.</text>
</comment>
<gene>
    <name evidence="2" type="ORF">CCAP1982_LOCUS13938</name>
</gene>
<evidence type="ECO:0000313" key="3">
    <source>
        <dbReference type="Proteomes" id="UP000606786"/>
    </source>
</evidence>
<keyword evidence="1" id="KW-1133">Transmembrane helix</keyword>